<dbReference type="Proteomes" id="UP000807370">
    <property type="component" value="Unassembled WGS sequence"/>
</dbReference>
<name>A0ABS0PN15_9BRAD</name>
<reference evidence="2 3" key="1">
    <citation type="submission" date="2020-07" db="EMBL/GenBank/DDBJ databases">
        <title>Bradyrhizobium diversity isolated from nodules of indigenous legumes of Western Australia.</title>
        <authorList>
            <person name="Klepa M.S."/>
        </authorList>
    </citation>
    <scope>NUCLEOTIDE SEQUENCE [LARGE SCALE GENOMIC DNA]</scope>
    <source>
        <strain evidence="2 3">CNPSo 4010</strain>
    </source>
</reference>
<keyword evidence="1" id="KW-0812">Transmembrane</keyword>
<feature type="transmembrane region" description="Helical" evidence="1">
    <location>
        <begin position="121"/>
        <end position="154"/>
    </location>
</feature>
<dbReference type="EMBL" id="JACCHP010000007">
    <property type="protein sequence ID" value="MBH5398579.1"/>
    <property type="molecule type" value="Genomic_DNA"/>
</dbReference>
<proteinExistence type="predicted"/>
<feature type="transmembrane region" description="Helical" evidence="1">
    <location>
        <begin position="88"/>
        <end position="109"/>
    </location>
</feature>
<sequence length="183" mass="20582">MIDSKQASEALTDIEDTVRRVRQSQIYQVSSLALLMWGVLACAANIAGWFWPRYGLYIWLGAYAVSAVGLVALSAYHRSKSRIRVFDGRYFLTFALIAAFGIFVCYFGQFTARQQTAFWPIYIMLFYMMAGVWFGYAFLIIGATIVALTLIGYFYIPGISLLLWMAAVNGGGLTLGGLWMRRN</sequence>
<organism evidence="2 3">
    <name type="scientific">Bradyrhizobium agreste</name>
    <dbReference type="NCBI Taxonomy" id="2751811"/>
    <lineage>
        <taxon>Bacteria</taxon>
        <taxon>Pseudomonadati</taxon>
        <taxon>Pseudomonadota</taxon>
        <taxon>Alphaproteobacteria</taxon>
        <taxon>Hyphomicrobiales</taxon>
        <taxon>Nitrobacteraceae</taxon>
        <taxon>Bradyrhizobium</taxon>
    </lineage>
</organism>
<evidence type="ECO:0000313" key="3">
    <source>
        <dbReference type="Proteomes" id="UP000807370"/>
    </source>
</evidence>
<dbReference type="RefSeq" id="WP_197959873.1">
    <property type="nucleotide sequence ID" value="NZ_JACCHP010000007.1"/>
</dbReference>
<keyword evidence="1" id="KW-1133">Transmembrane helix</keyword>
<accession>A0ABS0PN15</accession>
<feature type="transmembrane region" description="Helical" evidence="1">
    <location>
        <begin position="29"/>
        <end position="51"/>
    </location>
</feature>
<evidence type="ECO:0000256" key="1">
    <source>
        <dbReference type="SAM" id="Phobius"/>
    </source>
</evidence>
<feature type="transmembrane region" description="Helical" evidence="1">
    <location>
        <begin position="57"/>
        <end position="76"/>
    </location>
</feature>
<keyword evidence="3" id="KW-1185">Reference proteome</keyword>
<evidence type="ECO:0000313" key="2">
    <source>
        <dbReference type="EMBL" id="MBH5398579.1"/>
    </source>
</evidence>
<gene>
    <name evidence="2" type="ORF">HZZ13_12370</name>
</gene>
<protein>
    <submittedName>
        <fullName evidence="2">Uncharacterized protein</fullName>
    </submittedName>
</protein>
<comment type="caution">
    <text evidence="2">The sequence shown here is derived from an EMBL/GenBank/DDBJ whole genome shotgun (WGS) entry which is preliminary data.</text>
</comment>
<keyword evidence="1" id="KW-0472">Membrane</keyword>